<dbReference type="AlphaFoldDB" id="A0A433UWK7"/>
<accession>A0A433UWK7</accession>
<dbReference type="OrthoDB" id="488264at2"/>
<evidence type="ECO:0000256" key="1">
    <source>
        <dbReference type="SAM" id="Phobius"/>
    </source>
</evidence>
<comment type="caution">
    <text evidence="2">The sequence shown here is derived from an EMBL/GenBank/DDBJ whole genome shotgun (WGS) entry which is preliminary data.</text>
</comment>
<keyword evidence="3" id="KW-1185">Reference proteome</keyword>
<proteinExistence type="predicted"/>
<organism evidence="2 3">
    <name type="scientific">Trichormus variabilis SAG 1403-4b</name>
    <dbReference type="NCBI Taxonomy" id="447716"/>
    <lineage>
        <taxon>Bacteria</taxon>
        <taxon>Bacillati</taxon>
        <taxon>Cyanobacteriota</taxon>
        <taxon>Cyanophyceae</taxon>
        <taxon>Nostocales</taxon>
        <taxon>Nostocaceae</taxon>
        <taxon>Trichormus</taxon>
    </lineage>
</organism>
<gene>
    <name evidence="2" type="ORF">DSM107003_13330</name>
</gene>
<name>A0A433UWK7_ANAVA</name>
<evidence type="ECO:0000313" key="2">
    <source>
        <dbReference type="EMBL" id="RUS98245.1"/>
    </source>
</evidence>
<sequence>MSIFTNFLCPLLLTTVFSFIAPIFLVGSILVFLCLFGYIPGLQGVIDDIPTLILHFLATFGTGSPLNGLFVISLTCGFVGGLFDIYAYYRCQILRIDS</sequence>
<protein>
    <submittedName>
        <fullName evidence="2">Uncharacterized protein</fullName>
    </submittedName>
</protein>
<keyword evidence="1" id="KW-0812">Transmembrane</keyword>
<keyword evidence="1" id="KW-1133">Transmembrane helix</keyword>
<feature type="transmembrane region" description="Helical" evidence="1">
    <location>
        <begin position="69"/>
        <end position="89"/>
    </location>
</feature>
<dbReference type="EMBL" id="RSCM01000003">
    <property type="protein sequence ID" value="RUS98245.1"/>
    <property type="molecule type" value="Genomic_DNA"/>
</dbReference>
<evidence type="ECO:0000313" key="3">
    <source>
        <dbReference type="Proteomes" id="UP000276103"/>
    </source>
</evidence>
<feature type="transmembrane region" description="Helical" evidence="1">
    <location>
        <begin position="12"/>
        <end position="39"/>
    </location>
</feature>
<keyword evidence="1" id="KW-0472">Membrane</keyword>
<dbReference type="Proteomes" id="UP000276103">
    <property type="component" value="Unassembled WGS sequence"/>
</dbReference>
<reference evidence="2 3" key="1">
    <citation type="journal article" date="2019" name="Genome Biol. Evol.">
        <title>Day and night: Metabolic profiles and evolutionary relationships of six axenic non-marine cyanobacteria.</title>
        <authorList>
            <person name="Will S.E."/>
            <person name="Henke P."/>
            <person name="Boedeker C."/>
            <person name="Huang S."/>
            <person name="Brinkmann H."/>
            <person name="Rohde M."/>
            <person name="Jarek M."/>
            <person name="Friedl T."/>
            <person name="Seufert S."/>
            <person name="Schumacher M."/>
            <person name="Overmann J."/>
            <person name="Neumann-Schaal M."/>
            <person name="Petersen J."/>
        </authorList>
    </citation>
    <scope>NUCLEOTIDE SEQUENCE [LARGE SCALE GENOMIC DNA]</scope>
    <source>
        <strain evidence="2 3">SAG 1403-4b</strain>
    </source>
</reference>
<dbReference type="RefSeq" id="WP_127053115.1">
    <property type="nucleotide sequence ID" value="NZ_RSCM01000003.1"/>
</dbReference>